<proteinExistence type="predicted"/>
<keyword evidence="2" id="KW-1185">Reference proteome</keyword>
<sequence length="189" mass="21168">MAIRRLSPTTNDIGSDVSPRMSATFQRTRRVKRRILVVALLDYVGVFHVHQRESSRIMSVFQAHQIALIGHPAYSSSIEGSGRVTQQADLEEAAPLTSWRATQQPDLKEAVQPKPSEKRVAATAHQQFWNGLFSKRPGLQPPLLSPCCLHSRLQKHHQPRRAQLQRYRGKARCLGSLLLSTITPPSSHG</sequence>
<dbReference type="AlphaFoldDB" id="A0A7C8IH24"/>
<name>A0A7C8IH24_9PLEO</name>
<dbReference type="Proteomes" id="UP000481861">
    <property type="component" value="Unassembled WGS sequence"/>
</dbReference>
<dbReference type="EMBL" id="JAADJZ010000003">
    <property type="protein sequence ID" value="KAF2876193.1"/>
    <property type="molecule type" value="Genomic_DNA"/>
</dbReference>
<gene>
    <name evidence="1" type="ORF">BDV95DRAFT_218674</name>
</gene>
<organism evidence="1 2">
    <name type="scientific">Massariosphaeria phaeospora</name>
    <dbReference type="NCBI Taxonomy" id="100035"/>
    <lineage>
        <taxon>Eukaryota</taxon>
        <taxon>Fungi</taxon>
        <taxon>Dikarya</taxon>
        <taxon>Ascomycota</taxon>
        <taxon>Pezizomycotina</taxon>
        <taxon>Dothideomycetes</taxon>
        <taxon>Pleosporomycetidae</taxon>
        <taxon>Pleosporales</taxon>
        <taxon>Pleosporales incertae sedis</taxon>
        <taxon>Massariosphaeria</taxon>
    </lineage>
</organism>
<evidence type="ECO:0000313" key="2">
    <source>
        <dbReference type="Proteomes" id="UP000481861"/>
    </source>
</evidence>
<evidence type="ECO:0000313" key="1">
    <source>
        <dbReference type="EMBL" id="KAF2876193.1"/>
    </source>
</evidence>
<protein>
    <submittedName>
        <fullName evidence="1">Uncharacterized protein</fullName>
    </submittedName>
</protein>
<comment type="caution">
    <text evidence="1">The sequence shown here is derived from an EMBL/GenBank/DDBJ whole genome shotgun (WGS) entry which is preliminary data.</text>
</comment>
<reference evidence="1 2" key="1">
    <citation type="submission" date="2020-01" db="EMBL/GenBank/DDBJ databases">
        <authorList>
            <consortium name="DOE Joint Genome Institute"/>
            <person name="Haridas S."/>
            <person name="Albert R."/>
            <person name="Binder M."/>
            <person name="Bloem J."/>
            <person name="Labutti K."/>
            <person name="Salamov A."/>
            <person name="Andreopoulos B."/>
            <person name="Baker S.E."/>
            <person name="Barry K."/>
            <person name="Bills G."/>
            <person name="Bluhm B.H."/>
            <person name="Cannon C."/>
            <person name="Castanera R."/>
            <person name="Culley D.E."/>
            <person name="Daum C."/>
            <person name="Ezra D."/>
            <person name="Gonzalez J.B."/>
            <person name="Henrissat B."/>
            <person name="Kuo A."/>
            <person name="Liang C."/>
            <person name="Lipzen A."/>
            <person name="Lutzoni F."/>
            <person name="Magnuson J."/>
            <person name="Mondo S."/>
            <person name="Nolan M."/>
            <person name="Ohm R."/>
            <person name="Pangilinan J."/>
            <person name="Park H.-J.H."/>
            <person name="Ramirez L."/>
            <person name="Alfaro M."/>
            <person name="Sun H."/>
            <person name="Tritt A."/>
            <person name="Yoshinaga Y."/>
            <person name="Zwiers L.-H.L."/>
            <person name="Turgeon B.G."/>
            <person name="Goodwin S.B."/>
            <person name="Spatafora J.W."/>
            <person name="Crous P.W."/>
            <person name="Grigoriev I.V."/>
        </authorList>
    </citation>
    <scope>NUCLEOTIDE SEQUENCE [LARGE SCALE GENOMIC DNA]</scope>
    <source>
        <strain evidence="1 2">CBS 611.86</strain>
    </source>
</reference>
<accession>A0A7C8IH24</accession>